<protein>
    <submittedName>
        <fullName evidence="1">Membrane protein insertion efficiency factor YidD</fullName>
    </submittedName>
</protein>
<evidence type="ECO:0000313" key="2">
    <source>
        <dbReference type="Proteomes" id="UP001201273"/>
    </source>
</evidence>
<dbReference type="SMART" id="SM01234">
    <property type="entry name" value="Haemolytic"/>
    <property type="match status" value="1"/>
</dbReference>
<proteinExistence type="predicted"/>
<comment type="caution">
    <text evidence="1">The sequence shown here is derived from an EMBL/GenBank/DDBJ whole genome shotgun (WGS) entry which is preliminary data.</text>
</comment>
<dbReference type="InterPro" id="IPR002696">
    <property type="entry name" value="Membr_insert_effic_factor_YidD"/>
</dbReference>
<dbReference type="RefSeq" id="WP_233051282.1">
    <property type="nucleotide sequence ID" value="NZ_JAIMJA010000002.1"/>
</dbReference>
<gene>
    <name evidence="1" type="primary">yidD</name>
    <name evidence="1" type="ORF">K6Y31_02530</name>
</gene>
<dbReference type="Proteomes" id="UP001201273">
    <property type="component" value="Unassembled WGS sequence"/>
</dbReference>
<organism evidence="1 2">
    <name type="scientific">Motilimonas cestriensis</name>
    <dbReference type="NCBI Taxonomy" id="2742685"/>
    <lineage>
        <taxon>Bacteria</taxon>
        <taxon>Pseudomonadati</taxon>
        <taxon>Pseudomonadota</taxon>
        <taxon>Gammaproteobacteria</taxon>
        <taxon>Alteromonadales</taxon>
        <taxon>Alteromonadales genera incertae sedis</taxon>
        <taxon>Motilimonas</taxon>
    </lineage>
</organism>
<reference evidence="1 2" key="1">
    <citation type="journal article" date="2022" name="Environ. Microbiol. Rep.">
        <title>Eco-phylogenetic analyses reveal divergent evolution of vitamin B12 metabolism in the marine bacterial family 'Psychromonadaceae'.</title>
        <authorList>
            <person name="Jin X."/>
            <person name="Yang Y."/>
            <person name="Cao H."/>
            <person name="Gao B."/>
            <person name="Zhao Z."/>
        </authorList>
    </citation>
    <scope>NUCLEOTIDE SEQUENCE [LARGE SCALE GENOMIC DNA]</scope>
    <source>
        <strain evidence="1 2">MKS20</strain>
    </source>
</reference>
<sequence length="122" mass="13936">MKLLAIAMIRGYQRFISPYKGFRCAHAHLHQGPSCSHAILEIVKADGLYHGYHAIRLRMADCKQAYQTLQRSHKLNGSNKGKKRKEKDKWYDCCDPSIACDAWSCGKSKHCDLPDLPCDCWP</sequence>
<dbReference type="Pfam" id="PF01809">
    <property type="entry name" value="YidD"/>
    <property type="match status" value="1"/>
</dbReference>
<name>A0ABS8W795_9GAMM</name>
<dbReference type="EMBL" id="JAIMJA010000002">
    <property type="protein sequence ID" value="MCE2593689.1"/>
    <property type="molecule type" value="Genomic_DNA"/>
</dbReference>
<dbReference type="NCBIfam" id="TIGR00278">
    <property type="entry name" value="membrane protein insertion efficiency factor YidD"/>
    <property type="match status" value="1"/>
</dbReference>
<accession>A0ABS8W795</accession>
<evidence type="ECO:0000313" key="1">
    <source>
        <dbReference type="EMBL" id="MCE2593689.1"/>
    </source>
</evidence>
<keyword evidence="2" id="KW-1185">Reference proteome</keyword>